<dbReference type="EMBL" id="VAHF01000008">
    <property type="protein sequence ID" value="TXG55746.1"/>
    <property type="molecule type" value="Genomic_DNA"/>
</dbReference>
<evidence type="ECO:0000256" key="1">
    <source>
        <dbReference type="SAM" id="MobiDB-lite"/>
    </source>
</evidence>
<protein>
    <submittedName>
        <fullName evidence="2">Uncharacterized protein</fullName>
    </submittedName>
</protein>
<sequence>MASLRLCGAAARIPAAQVVVDTHHRRSFQLLKLGPNQLPSNLSGGLMEQVSNLVHRHLDKLIMITCLPEFWTAWKGAYYDLVQERLQIRQVLFTALASNSNPSGAEPVGDSVQDKTSDAPQDSRFFATSDKSFGRYAAVDLFLF</sequence>
<feature type="region of interest" description="Disordered" evidence="1">
    <location>
        <begin position="100"/>
        <end position="120"/>
    </location>
</feature>
<accession>A0A5C7HHQ0</accession>
<dbReference type="AlphaFoldDB" id="A0A5C7HHQ0"/>
<evidence type="ECO:0000313" key="2">
    <source>
        <dbReference type="EMBL" id="TXG55746.1"/>
    </source>
</evidence>
<dbReference type="OrthoDB" id="783284at2759"/>
<comment type="caution">
    <text evidence="2">The sequence shown here is derived from an EMBL/GenBank/DDBJ whole genome shotgun (WGS) entry which is preliminary data.</text>
</comment>
<gene>
    <name evidence="2" type="ORF">EZV62_017059</name>
</gene>
<proteinExistence type="predicted"/>
<organism evidence="2 3">
    <name type="scientific">Acer yangbiense</name>
    <dbReference type="NCBI Taxonomy" id="1000413"/>
    <lineage>
        <taxon>Eukaryota</taxon>
        <taxon>Viridiplantae</taxon>
        <taxon>Streptophyta</taxon>
        <taxon>Embryophyta</taxon>
        <taxon>Tracheophyta</taxon>
        <taxon>Spermatophyta</taxon>
        <taxon>Magnoliopsida</taxon>
        <taxon>eudicotyledons</taxon>
        <taxon>Gunneridae</taxon>
        <taxon>Pentapetalae</taxon>
        <taxon>rosids</taxon>
        <taxon>malvids</taxon>
        <taxon>Sapindales</taxon>
        <taxon>Sapindaceae</taxon>
        <taxon>Hippocastanoideae</taxon>
        <taxon>Acereae</taxon>
        <taxon>Acer</taxon>
    </lineage>
</organism>
<evidence type="ECO:0000313" key="3">
    <source>
        <dbReference type="Proteomes" id="UP000323000"/>
    </source>
</evidence>
<name>A0A5C7HHQ0_9ROSI</name>
<reference evidence="3" key="1">
    <citation type="journal article" date="2019" name="Gigascience">
        <title>De novo genome assembly of the endangered Acer yangbiense, a plant species with extremely small populations endemic to Yunnan Province, China.</title>
        <authorList>
            <person name="Yang J."/>
            <person name="Wariss H.M."/>
            <person name="Tao L."/>
            <person name="Zhang R."/>
            <person name="Yun Q."/>
            <person name="Hollingsworth P."/>
            <person name="Dao Z."/>
            <person name="Luo G."/>
            <person name="Guo H."/>
            <person name="Ma Y."/>
            <person name="Sun W."/>
        </authorList>
    </citation>
    <scope>NUCLEOTIDE SEQUENCE [LARGE SCALE GENOMIC DNA]</scope>
    <source>
        <strain evidence="3">cv. Malutang</strain>
    </source>
</reference>
<dbReference type="Proteomes" id="UP000323000">
    <property type="component" value="Chromosome 8"/>
</dbReference>
<keyword evidence="3" id="KW-1185">Reference proteome</keyword>